<evidence type="ECO:0000313" key="3">
    <source>
        <dbReference type="Proteomes" id="UP000811844"/>
    </source>
</evidence>
<dbReference type="InterPro" id="IPR029062">
    <property type="entry name" value="Class_I_gatase-like"/>
</dbReference>
<dbReference type="Gene3D" id="3.40.50.880">
    <property type="match status" value="1"/>
</dbReference>
<sequence>MAMNILVLQHHHAEGPGRITHWAKQHAITLTVVMAEPFFNASIADAQALTSPQTSIAALTTSLQSFDAIIVLGGPMHVGAGDKWLQYERQFIGLALASNVPILGICLGAQLLAAELGAKISPLEQAELGWQQITFHTNNDNQPSGTSTLLVLQWHEQGFYFNDNHITIEASSSLCEQQIFSGKRFLGLQFHPEWDLVQIGKLKQAFGTACPFDLMSKASAQAEIEEWFFQRLSQLFLQ</sequence>
<dbReference type="Proteomes" id="UP000811844">
    <property type="component" value="Unassembled WGS sequence"/>
</dbReference>
<name>A0ABS5I5W5_9GAMM</name>
<dbReference type="PANTHER" id="PTHR42695">
    <property type="entry name" value="GLUTAMINE AMIDOTRANSFERASE YLR126C-RELATED"/>
    <property type="match status" value="1"/>
</dbReference>
<keyword evidence="3" id="KW-1185">Reference proteome</keyword>
<dbReference type="PRINTS" id="PR00096">
    <property type="entry name" value="GATASE"/>
</dbReference>
<dbReference type="PROSITE" id="PS51273">
    <property type="entry name" value="GATASE_TYPE_1"/>
    <property type="match status" value="1"/>
</dbReference>
<dbReference type="PANTHER" id="PTHR42695:SF5">
    <property type="entry name" value="GLUTAMINE AMIDOTRANSFERASE YLR126C-RELATED"/>
    <property type="match status" value="1"/>
</dbReference>
<dbReference type="InterPro" id="IPR044992">
    <property type="entry name" value="ChyE-like"/>
</dbReference>
<dbReference type="InterPro" id="IPR017926">
    <property type="entry name" value="GATASE"/>
</dbReference>
<evidence type="ECO:0000313" key="2">
    <source>
        <dbReference type="EMBL" id="MBR9729104.1"/>
    </source>
</evidence>
<dbReference type="CDD" id="cd01741">
    <property type="entry name" value="GATase1_1"/>
    <property type="match status" value="1"/>
</dbReference>
<dbReference type="PRINTS" id="PR00097">
    <property type="entry name" value="ANTSNTHASEII"/>
</dbReference>
<dbReference type="SUPFAM" id="SSF52317">
    <property type="entry name" value="Class I glutamine amidotransferase-like"/>
    <property type="match status" value="1"/>
</dbReference>
<evidence type="ECO:0000259" key="1">
    <source>
        <dbReference type="Pfam" id="PF00117"/>
    </source>
</evidence>
<feature type="domain" description="Glutamine amidotransferase" evidence="1">
    <location>
        <begin position="62"/>
        <end position="195"/>
    </location>
</feature>
<organism evidence="2 3">
    <name type="scientific">Shewanella intestini</name>
    <dbReference type="NCBI Taxonomy" id="2017544"/>
    <lineage>
        <taxon>Bacteria</taxon>
        <taxon>Pseudomonadati</taxon>
        <taxon>Pseudomonadota</taxon>
        <taxon>Gammaproteobacteria</taxon>
        <taxon>Alteromonadales</taxon>
        <taxon>Shewanellaceae</taxon>
        <taxon>Shewanella</taxon>
    </lineage>
</organism>
<reference evidence="2 3" key="1">
    <citation type="submission" date="2020-02" db="EMBL/GenBank/DDBJ databases">
        <title>Shewanella WXL01 sp. nov., a marine bacterium isolated from green algae in Luhuitou Fringing Reef (Northern South China Sea).</title>
        <authorList>
            <person name="Wang X."/>
        </authorList>
    </citation>
    <scope>NUCLEOTIDE SEQUENCE [LARGE SCALE GENOMIC DNA]</scope>
    <source>
        <strain evidence="2 3">MCCC 1A01895</strain>
    </source>
</reference>
<dbReference type="EMBL" id="JAAIKR010000015">
    <property type="protein sequence ID" value="MBR9729104.1"/>
    <property type="molecule type" value="Genomic_DNA"/>
</dbReference>
<keyword evidence="2" id="KW-0315">Glutamine amidotransferase</keyword>
<comment type="caution">
    <text evidence="2">The sequence shown here is derived from an EMBL/GenBank/DDBJ whole genome shotgun (WGS) entry which is preliminary data.</text>
</comment>
<accession>A0ABS5I5W5</accession>
<dbReference type="Pfam" id="PF00117">
    <property type="entry name" value="GATase"/>
    <property type="match status" value="1"/>
</dbReference>
<proteinExistence type="predicted"/>
<gene>
    <name evidence="2" type="ORF">G3R48_14080</name>
</gene>
<protein>
    <submittedName>
        <fullName evidence="2">Type 1 glutamine amidotransferase</fullName>
    </submittedName>
</protein>
<dbReference type="RefSeq" id="WP_153665681.1">
    <property type="nucleotide sequence ID" value="NZ_JAAIKR010000015.1"/>
</dbReference>